<dbReference type="EMBL" id="NHYD01002853">
    <property type="protein sequence ID" value="PPQ84517.1"/>
    <property type="molecule type" value="Genomic_DNA"/>
</dbReference>
<gene>
    <name evidence="1" type="ORF">CVT25_007625</name>
</gene>
<name>A0A409X1B6_PSICY</name>
<dbReference type="Proteomes" id="UP000283269">
    <property type="component" value="Unassembled WGS sequence"/>
</dbReference>
<proteinExistence type="predicted"/>
<sequence length="142" mass="15511">MNSPNIAIDISANSYETYFAAVTNAMTFIPVITREGFGPPSASIRPIRAITSCATFHGSGSSYSGSNITGLAGSWECLIAYDSLVFGLILHKILRDRIRKLPAIGPDRLPLRSLLLRDVTRIALMLNMANTVTFYLPQLTFT</sequence>
<dbReference type="InParanoid" id="A0A409X1B6"/>
<accession>A0A409X1B6</accession>
<evidence type="ECO:0000313" key="1">
    <source>
        <dbReference type="EMBL" id="PPQ84517.1"/>
    </source>
</evidence>
<evidence type="ECO:0000313" key="2">
    <source>
        <dbReference type="Proteomes" id="UP000283269"/>
    </source>
</evidence>
<dbReference type="AlphaFoldDB" id="A0A409X1B6"/>
<reference evidence="1 2" key="1">
    <citation type="journal article" date="2018" name="Evol. Lett.">
        <title>Horizontal gene cluster transfer increased hallucinogenic mushroom diversity.</title>
        <authorList>
            <person name="Reynolds H.T."/>
            <person name="Vijayakumar V."/>
            <person name="Gluck-Thaler E."/>
            <person name="Korotkin H.B."/>
            <person name="Matheny P.B."/>
            <person name="Slot J.C."/>
        </authorList>
    </citation>
    <scope>NUCLEOTIDE SEQUENCE [LARGE SCALE GENOMIC DNA]</scope>
    <source>
        <strain evidence="1 2">2631</strain>
    </source>
</reference>
<keyword evidence="2" id="KW-1185">Reference proteome</keyword>
<protein>
    <submittedName>
        <fullName evidence="1">Uncharacterized protein</fullName>
    </submittedName>
</protein>
<organism evidence="1 2">
    <name type="scientific">Psilocybe cyanescens</name>
    <dbReference type="NCBI Taxonomy" id="93625"/>
    <lineage>
        <taxon>Eukaryota</taxon>
        <taxon>Fungi</taxon>
        <taxon>Dikarya</taxon>
        <taxon>Basidiomycota</taxon>
        <taxon>Agaricomycotina</taxon>
        <taxon>Agaricomycetes</taxon>
        <taxon>Agaricomycetidae</taxon>
        <taxon>Agaricales</taxon>
        <taxon>Agaricineae</taxon>
        <taxon>Strophariaceae</taxon>
        <taxon>Psilocybe</taxon>
    </lineage>
</organism>
<comment type="caution">
    <text evidence="1">The sequence shown here is derived from an EMBL/GenBank/DDBJ whole genome shotgun (WGS) entry which is preliminary data.</text>
</comment>